<keyword evidence="8" id="KW-1185">Reference proteome</keyword>
<dbReference type="PANTHER" id="PTHR47683">
    <property type="entry name" value="PSEUDOURIDINE SYNTHASE FAMILY PROTEIN-RELATED"/>
    <property type="match status" value="1"/>
</dbReference>
<feature type="domain" description="RNA-binding S4" evidence="6">
    <location>
        <begin position="5"/>
        <end position="73"/>
    </location>
</feature>
<protein>
    <recommendedName>
        <fullName evidence="5">Pseudouridine synthase</fullName>
        <ecNumber evidence="5">5.4.99.-</ecNumber>
    </recommendedName>
</protein>
<evidence type="ECO:0000256" key="1">
    <source>
        <dbReference type="ARBA" id="ARBA00008348"/>
    </source>
</evidence>
<comment type="caution">
    <text evidence="7">The sequence shown here is derived from an EMBL/GenBank/DDBJ whole genome shotgun (WGS) entry which is preliminary data.</text>
</comment>
<dbReference type="Proteomes" id="UP001158045">
    <property type="component" value="Unassembled WGS sequence"/>
</dbReference>
<evidence type="ECO:0000256" key="3">
    <source>
        <dbReference type="ARBA" id="ARBA00023235"/>
    </source>
</evidence>
<proteinExistence type="inferred from homology"/>
<dbReference type="Pfam" id="PF00849">
    <property type="entry name" value="PseudoU_synth_2"/>
    <property type="match status" value="1"/>
</dbReference>
<dbReference type="Gene3D" id="3.30.70.1560">
    <property type="entry name" value="Alpha-L RNA-binding motif"/>
    <property type="match status" value="1"/>
</dbReference>
<dbReference type="InterPro" id="IPR020103">
    <property type="entry name" value="PsdUridine_synth_cat_dom_sf"/>
</dbReference>
<dbReference type="EC" id="5.4.99.-" evidence="5"/>
<evidence type="ECO:0000256" key="4">
    <source>
        <dbReference type="PROSITE-ProRule" id="PRU00182"/>
    </source>
</evidence>
<dbReference type="Gene3D" id="3.30.70.580">
    <property type="entry name" value="Pseudouridine synthase I, catalytic domain, N-terminal subdomain"/>
    <property type="match status" value="1"/>
</dbReference>
<sequence>MGEKIRLDKMLSNMGKGTRSEVKDALRFGQVKVNGMTVRVGKEKIDSDEDEVTYRGEIVTYKKYLYLMLNKPQGVISATEDNHHETVIDLIDESYKHYELFPVGRLDIDTEGLLIITNDGELTHNLLSPKKHVPKTYIAKVEGVVGDADIDAFAKGIVLDDGYACKPAELIIDSVKDGFSNVTLTIHEGKFHQVKRMFEAQGGLVVYLKRTMMNALTLDPELELGSYKELSEDELKLLVQGVEINQ</sequence>
<dbReference type="InterPro" id="IPR036986">
    <property type="entry name" value="S4_RNA-bd_sf"/>
</dbReference>
<name>A0ABT6NER2_9FIRM</name>
<dbReference type="EMBL" id="JARYZI010000008">
    <property type="protein sequence ID" value="MDH8678914.1"/>
    <property type="molecule type" value="Genomic_DNA"/>
</dbReference>
<keyword evidence="3 5" id="KW-0413">Isomerase</keyword>
<dbReference type="PROSITE" id="PS50889">
    <property type="entry name" value="S4"/>
    <property type="match status" value="1"/>
</dbReference>
<keyword evidence="2 4" id="KW-0694">RNA-binding</keyword>
<dbReference type="InterPro" id="IPR050343">
    <property type="entry name" value="RsuA_PseudoU_synthase"/>
</dbReference>
<dbReference type="InterPro" id="IPR018496">
    <property type="entry name" value="PsdUridine_synth_RsuA/RluB_CS"/>
</dbReference>
<dbReference type="SUPFAM" id="SSF55120">
    <property type="entry name" value="Pseudouridine synthase"/>
    <property type="match status" value="1"/>
</dbReference>
<dbReference type="NCBIfam" id="TIGR00093">
    <property type="entry name" value="pseudouridine synthase"/>
    <property type="match status" value="1"/>
</dbReference>
<accession>A0ABT6NER2</accession>
<evidence type="ECO:0000259" key="6">
    <source>
        <dbReference type="SMART" id="SM00363"/>
    </source>
</evidence>
<dbReference type="Pfam" id="PF01479">
    <property type="entry name" value="S4"/>
    <property type="match status" value="1"/>
</dbReference>
<dbReference type="PANTHER" id="PTHR47683:SF4">
    <property type="entry name" value="PSEUDOURIDINE SYNTHASE"/>
    <property type="match status" value="1"/>
</dbReference>
<organism evidence="7 8">
    <name type="scientific">Fusibacter bizertensis</name>
    <dbReference type="NCBI Taxonomy" id="1488331"/>
    <lineage>
        <taxon>Bacteria</taxon>
        <taxon>Bacillati</taxon>
        <taxon>Bacillota</taxon>
        <taxon>Clostridia</taxon>
        <taxon>Eubacteriales</taxon>
        <taxon>Eubacteriales Family XII. Incertae Sedis</taxon>
        <taxon>Fusibacter</taxon>
    </lineage>
</organism>
<dbReference type="InterPro" id="IPR020094">
    <property type="entry name" value="TruA/RsuA/RluB/E/F_N"/>
</dbReference>
<evidence type="ECO:0000313" key="8">
    <source>
        <dbReference type="Proteomes" id="UP001158045"/>
    </source>
</evidence>
<dbReference type="SMART" id="SM00363">
    <property type="entry name" value="S4"/>
    <property type="match status" value="1"/>
</dbReference>
<dbReference type="CDD" id="cd02553">
    <property type="entry name" value="PseudoU_synth_RsuA"/>
    <property type="match status" value="1"/>
</dbReference>
<dbReference type="GO" id="GO:0016853">
    <property type="term" value="F:isomerase activity"/>
    <property type="evidence" value="ECO:0007669"/>
    <property type="project" value="UniProtKB-KW"/>
</dbReference>
<dbReference type="InterPro" id="IPR006145">
    <property type="entry name" value="PsdUridine_synth_RsuA/RluA"/>
</dbReference>
<evidence type="ECO:0000256" key="5">
    <source>
        <dbReference type="RuleBase" id="RU003887"/>
    </source>
</evidence>
<evidence type="ECO:0000256" key="2">
    <source>
        <dbReference type="ARBA" id="ARBA00022884"/>
    </source>
</evidence>
<dbReference type="CDD" id="cd00165">
    <property type="entry name" value="S4"/>
    <property type="match status" value="1"/>
</dbReference>
<dbReference type="Gene3D" id="3.10.290.10">
    <property type="entry name" value="RNA-binding S4 domain"/>
    <property type="match status" value="1"/>
</dbReference>
<gene>
    <name evidence="7" type="ORF">QE109_12180</name>
</gene>
<dbReference type="PROSITE" id="PS01149">
    <property type="entry name" value="PSI_RSU"/>
    <property type="match status" value="1"/>
</dbReference>
<dbReference type="InterPro" id="IPR042092">
    <property type="entry name" value="PsdUridine_s_RsuA/RluB/E/F_cat"/>
</dbReference>
<dbReference type="InterPro" id="IPR002942">
    <property type="entry name" value="S4_RNA-bd"/>
</dbReference>
<comment type="similarity">
    <text evidence="1 5">Belongs to the pseudouridine synthase RsuA family.</text>
</comment>
<dbReference type="InterPro" id="IPR000748">
    <property type="entry name" value="PsdUridine_synth_RsuA/RluB/E/F"/>
</dbReference>
<dbReference type="SUPFAM" id="SSF55174">
    <property type="entry name" value="Alpha-L RNA-binding motif"/>
    <property type="match status" value="1"/>
</dbReference>
<dbReference type="RefSeq" id="WP_281094807.1">
    <property type="nucleotide sequence ID" value="NZ_JARYZI010000008.1"/>
</dbReference>
<reference evidence="7 8" key="1">
    <citation type="submission" date="2023-04" db="EMBL/GenBank/DDBJ databases">
        <title>Fusibacter bizertensis strain WBS, isolated from littoral bottom sediments of the Arctic seas - biochemical and genomic analysis.</title>
        <authorList>
            <person name="Brioukhanov A.L."/>
        </authorList>
    </citation>
    <scope>NUCLEOTIDE SEQUENCE [LARGE SCALE GENOMIC DNA]</scope>
    <source>
        <strain evidence="7 8">WBS</strain>
    </source>
</reference>
<evidence type="ECO:0000313" key="7">
    <source>
        <dbReference type="EMBL" id="MDH8678914.1"/>
    </source>
</evidence>